<feature type="region of interest" description="Disordered" evidence="1">
    <location>
        <begin position="52"/>
        <end position="73"/>
    </location>
</feature>
<dbReference type="KEGG" id="madi:A7U43_04665"/>
<name>A0A172UIL2_9MYCO</name>
<sequence>MAWAVAAPEWARPVVVVVEVAVEAVRADAGRGAGAAQRWAVSADWVATPVAGGGGGRGGSAVPVPAGVSPDHAAGSRSHLRMYCLAAGSQLNQSSSPAASE</sequence>
<dbReference type="EMBL" id="CP015596">
    <property type="protein sequence ID" value="ANE78720.1"/>
    <property type="molecule type" value="Genomic_DNA"/>
</dbReference>
<gene>
    <name evidence="2" type="ORF">A7U43_04665</name>
</gene>
<dbReference type="AlphaFoldDB" id="A0A172UIL2"/>
<protein>
    <submittedName>
        <fullName evidence="2">Uncharacterized protein</fullName>
    </submittedName>
</protein>
<evidence type="ECO:0000313" key="2">
    <source>
        <dbReference type="EMBL" id="ANE78720.1"/>
    </source>
</evidence>
<evidence type="ECO:0000256" key="1">
    <source>
        <dbReference type="SAM" id="MobiDB-lite"/>
    </source>
</evidence>
<dbReference type="RefSeq" id="WP_067991698.1">
    <property type="nucleotide sequence ID" value="NZ_CP015596.1"/>
</dbReference>
<accession>A0A172UIL2</accession>
<organism evidence="2 3">
    <name type="scientific">Mycobacterium adipatum</name>
    <dbReference type="NCBI Taxonomy" id="1682113"/>
    <lineage>
        <taxon>Bacteria</taxon>
        <taxon>Bacillati</taxon>
        <taxon>Actinomycetota</taxon>
        <taxon>Actinomycetes</taxon>
        <taxon>Mycobacteriales</taxon>
        <taxon>Mycobacteriaceae</taxon>
        <taxon>Mycobacterium</taxon>
    </lineage>
</organism>
<dbReference type="Proteomes" id="UP000077143">
    <property type="component" value="Chromosome"/>
</dbReference>
<feature type="compositionally biased region" description="Low complexity" evidence="1">
    <location>
        <begin position="60"/>
        <end position="70"/>
    </location>
</feature>
<proteinExistence type="predicted"/>
<keyword evidence="3" id="KW-1185">Reference proteome</keyword>
<reference evidence="2 3" key="1">
    <citation type="submission" date="2016-05" db="EMBL/GenBank/DDBJ databases">
        <title>Complete genome sequence of a phthalic acid esters degrading Mycobacterium sp. YC-RL4.</title>
        <authorList>
            <person name="Ren L."/>
            <person name="Fan S."/>
            <person name="Ruth N."/>
            <person name="Jia Y."/>
            <person name="Wang J."/>
            <person name="Qiao C."/>
        </authorList>
    </citation>
    <scope>NUCLEOTIDE SEQUENCE [LARGE SCALE GENOMIC DNA]</scope>
    <source>
        <strain evidence="2 3">YC-RL4</strain>
    </source>
</reference>
<evidence type="ECO:0000313" key="3">
    <source>
        <dbReference type="Proteomes" id="UP000077143"/>
    </source>
</evidence>